<dbReference type="GO" id="GO:0004222">
    <property type="term" value="F:metalloendopeptidase activity"/>
    <property type="evidence" value="ECO:0007669"/>
    <property type="project" value="TreeGrafter"/>
</dbReference>
<dbReference type="SUPFAM" id="SSF51261">
    <property type="entry name" value="Duplicated hybrid motif"/>
    <property type="match status" value="1"/>
</dbReference>
<feature type="region of interest" description="Disordered" evidence="2">
    <location>
        <begin position="59"/>
        <end position="93"/>
    </location>
</feature>
<dbReference type="PANTHER" id="PTHR21666:SF289">
    <property type="entry name" value="L-ALA--D-GLU ENDOPEPTIDASE"/>
    <property type="match status" value="1"/>
</dbReference>
<evidence type="ECO:0000313" key="5">
    <source>
        <dbReference type="Proteomes" id="UP000248764"/>
    </source>
</evidence>
<organism evidence="4 5">
    <name type="scientific">Jiangella anatolica</name>
    <dbReference type="NCBI Taxonomy" id="2670374"/>
    <lineage>
        <taxon>Bacteria</taxon>
        <taxon>Bacillati</taxon>
        <taxon>Actinomycetota</taxon>
        <taxon>Actinomycetes</taxon>
        <taxon>Jiangellales</taxon>
        <taxon>Jiangellaceae</taxon>
        <taxon>Jiangella</taxon>
    </lineage>
</organism>
<comment type="caution">
    <text evidence="4">The sequence shown here is derived from an EMBL/GenBank/DDBJ whole genome shotgun (WGS) entry which is preliminary data.</text>
</comment>
<dbReference type="Gene3D" id="2.70.70.10">
    <property type="entry name" value="Glucose Permease (Domain IIA)"/>
    <property type="match status" value="1"/>
</dbReference>
<keyword evidence="1" id="KW-0732">Signal</keyword>
<dbReference type="AlphaFoldDB" id="A0A2W2B603"/>
<dbReference type="Proteomes" id="UP000248764">
    <property type="component" value="Unassembled WGS sequence"/>
</dbReference>
<evidence type="ECO:0000256" key="1">
    <source>
        <dbReference type="ARBA" id="ARBA00022729"/>
    </source>
</evidence>
<dbReference type="Pfam" id="PF01551">
    <property type="entry name" value="Peptidase_M23"/>
    <property type="match status" value="1"/>
</dbReference>
<protein>
    <recommendedName>
        <fullName evidence="3">M23ase beta-sheet core domain-containing protein</fullName>
    </recommendedName>
</protein>
<evidence type="ECO:0000259" key="3">
    <source>
        <dbReference type="Pfam" id="PF01551"/>
    </source>
</evidence>
<feature type="compositionally biased region" description="Low complexity" evidence="2">
    <location>
        <begin position="169"/>
        <end position="194"/>
    </location>
</feature>
<feature type="compositionally biased region" description="Basic and acidic residues" evidence="2">
    <location>
        <begin position="79"/>
        <end position="88"/>
    </location>
</feature>
<feature type="compositionally biased region" description="Low complexity" evidence="2">
    <location>
        <begin position="59"/>
        <end position="78"/>
    </location>
</feature>
<evidence type="ECO:0000313" key="4">
    <source>
        <dbReference type="EMBL" id="PZF80480.1"/>
    </source>
</evidence>
<accession>A0A2W2B603</accession>
<feature type="region of interest" description="Disordered" evidence="2">
    <location>
        <begin position="211"/>
        <end position="263"/>
    </location>
</feature>
<feature type="domain" description="M23ase beta-sheet core" evidence="3">
    <location>
        <begin position="276"/>
        <end position="373"/>
    </location>
</feature>
<sequence>MAAAVTIACVSWGISSSTAAPDVRASSATPSVEEAQADVDSALAAFEAAQKTEQAAQQRAEQASQAAADARTAAAEATARAERARGESTDAATAAEQARETLGRLAAHAYMNNTELSGLMQLGIADPEEFQARSTGVSELMRVQDTVLAQAAESQANATDAASRADGHLAAAQEAATSATELSEQAAAALDEASSATVEAGEQLQKMRDIHAAAQRAAEEREAAENQPDRGDGGGDGGSTDTPPPSGNGVFQRPSTGPITSPYGMRVHPLTGVYKLHSGTDFGASCGTAVYAAYPGTVESTGYEGAYGNRIEIAHTVDGMDVTTTYNHLSAYSTSPGTTVAAGDLIGRVGTTGSSTGCHLHFEVLVNGSFTDPMSWLS</sequence>
<dbReference type="InterPro" id="IPR011055">
    <property type="entry name" value="Dup_hybrid_motif"/>
</dbReference>
<dbReference type="PANTHER" id="PTHR21666">
    <property type="entry name" value="PEPTIDASE-RELATED"/>
    <property type="match status" value="1"/>
</dbReference>
<dbReference type="CDD" id="cd12797">
    <property type="entry name" value="M23_peptidase"/>
    <property type="match status" value="1"/>
</dbReference>
<dbReference type="InterPro" id="IPR050570">
    <property type="entry name" value="Cell_wall_metabolism_enzyme"/>
</dbReference>
<reference evidence="4 5" key="1">
    <citation type="submission" date="2018-01" db="EMBL/GenBank/DDBJ databases">
        <title>Draft genome sequence of Jiangella sp. GTF31.</title>
        <authorList>
            <person name="Sahin N."/>
            <person name="Ay H."/>
            <person name="Saygin H."/>
        </authorList>
    </citation>
    <scope>NUCLEOTIDE SEQUENCE [LARGE SCALE GENOMIC DNA]</scope>
    <source>
        <strain evidence="4 5">GTF31</strain>
    </source>
</reference>
<feature type="region of interest" description="Disordered" evidence="2">
    <location>
        <begin position="158"/>
        <end position="194"/>
    </location>
</feature>
<evidence type="ECO:0000256" key="2">
    <source>
        <dbReference type="SAM" id="MobiDB-lite"/>
    </source>
</evidence>
<dbReference type="EMBL" id="POTW01000086">
    <property type="protein sequence ID" value="PZF80480.1"/>
    <property type="molecule type" value="Genomic_DNA"/>
</dbReference>
<name>A0A2W2B603_9ACTN</name>
<dbReference type="InterPro" id="IPR016047">
    <property type="entry name" value="M23ase_b-sheet_dom"/>
</dbReference>
<keyword evidence="5" id="KW-1185">Reference proteome</keyword>
<proteinExistence type="predicted"/>
<gene>
    <name evidence="4" type="ORF">C1I92_25775</name>
</gene>
<feature type="compositionally biased region" description="Basic and acidic residues" evidence="2">
    <location>
        <begin position="211"/>
        <end position="233"/>
    </location>
</feature>